<dbReference type="PANTHER" id="PTHR12313">
    <property type="entry name" value="E3 UBIQUITIN-PROTEIN LIGASE RNF5-RELATED"/>
    <property type="match status" value="1"/>
</dbReference>
<evidence type="ECO:0000256" key="5">
    <source>
        <dbReference type="ARBA" id="ARBA00022679"/>
    </source>
</evidence>
<dbReference type="Pfam" id="PF00097">
    <property type="entry name" value="zf-C3HC4"/>
    <property type="match status" value="1"/>
</dbReference>
<dbReference type="InterPro" id="IPR018957">
    <property type="entry name" value="Znf_C3HC4_RING-type"/>
</dbReference>
<dbReference type="InterPro" id="IPR017907">
    <property type="entry name" value="Znf_RING_CS"/>
</dbReference>
<feature type="region of interest" description="Disordered" evidence="12">
    <location>
        <begin position="1"/>
        <end position="30"/>
    </location>
</feature>
<dbReference type="Proteomes" id="UP000054248">
    <property type="component" value="Unassembled WGS sequence"/>
</dbReference>
<evidence type="ECO:0000256" key="7">
    <source>
        <dbReference type="ARBA" id="ARBA00022771"/>
    </source>
</evidence>
<keyword evidence="10" id="KW-0472">Membrane</keyword>
<keyword evidence="9" id="KW-0862">Zinc</keyword>
<dbReference type="GO" id="GO:0008270">
    <property type="term" value="F:zinc ion binding"/>
    <property type="evidence" value="ECO:0007669"/>
    <property type="project" value="UniProtKB-KW"/>
</dbReference>
<feature type="domain" description="RING-type" evidence="13">
    <location>
        <begin position="37"/>
        <end position="64"/>
    </location>
</feature>
<comment type="subcellular location">
    <subcellularLocation>
        <location evidence="2">Endomembrane system</location>
    </subcellularLocation>
</comment>
<comment type="pathway">
    <text evidence="3">Protein modification; protein ubiquitination.</text>
</comment>
<keyword evidence="7 11" id="KW-0863">Zinc-finger</keyword>
<dbReference type="PROSITE" id="PS50089">
    <property type="entry name" value="ZF_RING_2"/>
    <property type="match status" value="1"/>
</dbReference>
<evidence type="ECO:0000313" key="15">
    <source>
        <dbReference type="Proteomes" id="UP000054248"/>
    </source>
</evidence>
<evidence type="ECO:0000256" key="12">
    <source>
        <dbReference type="SAM" id="MobiDB-lite"/>
    </source>
</evidence>
<evidence type="ECO:0000256" key="9">
    <source>
        <dbReference type="ARBA" id="ARBA00022833"/>
    </source>
</evidence>
<dbReference type="PROSITE" id="PS00518">
    <property type="entry name" value="ZF_RING_1"/>
    <property type="match status" value="1"/>
</dbReference>
<evidence type="ECO:0000313" key="14">
    <source>
        <dbReference type="EMBL" id="KIO24866.1"/>
    </source>
</evidence>
<evidence type="ECO:0000256" key="4">
    <source>
        <dbReference type="ARBA" id="ARBA00012483"/>
    </source>
</evidence>
<organism evidence="14 15">
    <name type="scientific">Tulasnella calospora MUT 4182</name>
    <dbReference type="NCBI Taxonomy" id="1051891"/>
    <lineage>
        <taxon>Eukaryota</taxon>
        <taxon>Fungi</taxon>
        <taxon>Dikarya</taxon>
        <taxon>Basidiomycota</taxon>
        <taxon>Agaricomycotina</taxon>
        <taxon>Agaricomycetes</taxon>
        <taxon>Cantharellales</taxon>
        <taxon>Tulasnellaceae</taxon>
        <taxon>Tulasnella</taxon>
    </lineage>
</organism>
<dbReference type="GO" id="GO:0005783">
    <property type="term" value="C:endoplasmic reticulum"/>
    <property type="evidence" value="ECO:0007669"/>
    <property type="project" value="InterPro"/>
</dbReference>
<evidence type="ECO:0000256" key="1">
    <source>
        <dbReference type="ARBA" id="ARBA00000900"/>
    </source>
</evidence>
<protein>
    <recommendedName>
        <fullName evidence="4">RING-type E3 ubiquitin transferase</fullName>
        <ecNumber evidence="4">2.3.2.27</ecNumber>
    </recommendedName>
</protein>
<keyword evidence="6" id="KW-0479">Metal-binding</keyword>
<keyword evidence="5" id="KW-0808">Transferase</keyword>
<dbReference type="AlphaFoldDB" id="A0A0C3QFJ0"/>
<gene>
    <name evidence="14" type="ORF">M407DRAFT_97294</name>
</gene>
<evidence type="ECO:0000256" key="6">
    <source>
        <dbReference type="ARBA" id="ARBA00022723"/>
    </source>
</evidence>
<keyword evidence="8" id="KW-0833">Ubl conjugation pathway</keyword>
<dbReference type="GO" id="GO:0061630">
    <property type="term" value="F:ubiquitin protein ligase activity"/>
    <property type="evidence" value="ECO:0007669"/>
    <property type="project" value="UniProtKB-EC"/>
</dbReference>
<proteinExistence type="predicted"/>
<evidence type="ECO:0000256" key="8">
    <source>
        <dbReference type="ARBA" id="ARBA00022786"/>
    </source>
</evidence>
<keyword evidence="15" id="KW-1185">Reference proteome</keyword>
<evidence type="ECO:0000256" key="10">
    <source>
        <dbReference type="ARBA" id="ARBA00023136"/>
    </source>
</evidence>
<accession>A0A0C3QFJ0</accession>
<reference evidence="14 15" key="1">
    <citation type="submission" date="2014-04" db="EMBL/GenBank/DDBJ databases">
        <authorList>
            <consortium name="DOE Joint Genome Institute"/>
            <person name="Kuo A."/>
            <person name="Girlanda M."/>
            <person name="Perotto S."/>
            <person name="Kohler A."/>
            <person name="Nagy L.G."/>
            <person name="Floudas D."/>
            <person name="Copeland A."/>
            <person name="Barry K.W."/>
            <person name="Cichocki N."/>
            <person name="Veneault-Fourrey C."/>
            <person name="LaButti K."/>
            <person name="Lindquist E.A."/>
            <person name="Lipzen A."/>
            <person name="Lundell T."/>
            <person name="Morin E."/>
            <person name="Murat C."/>
            <person name="Sun H."/>
            <person name="Tunlid A."/>
            <person name="Henrissat B."/>
            <person name="Grigoriev I.V."/>
            <person name="Hibbett D.S."/>
            <person name="Martin F."/>
            <person name="Nordberg H.P."/>
            <person name="Cantor M.N."/>
            <person name="Hua S.X."/>
        </authorList>
    </citation>
    <scope>NUCLEOTIDE SEQUENCE [LARGE SCALE GENOMIC DNA]</scope>
    <source>
        <strain evidence="14 15">MUT 4182</strain>
    </source>
</reference>
<reference evidence="15" key="2">
    <citation type="submission" date="2015-01" db="EMBL/GenBank/DDBJ databases">
        <title>Evolutionary Origins and Diversification of the Mycorrhizal Mutualists.</title>
        <authorList>
            <consortium name="DOE Joint Genome Institute"/>
            <consortium name="Mycorrhizal Genomics Consortium"/>
            <person name="Kohler A."/>
            <person name="Kuo A."/>
            <person name="Nagy L.G."/>
            <person name="Floudas D."/>
            <person name="Copeland A."/>
            <person name="Barry K.W."/>
            <person name="Cichocki N."/>
            <person name="Veneault-Fourrey C."/>
            <person name="LaButti K."/>
            <person name="Lindquist E.A."/>
            <person name="Lipzen A."/>
            <person name="Lundell T."/>
            <person name="Morin E."/>
            <person name="Murat C."/>
            <person name="Riley R."/>
            <person name="Ohm R."/>
            <person name="Sun H."/>
            <person name="Tunlid A."/>
            <person name="Henrissat B."/>
            <person name="Grigoriev I.V."/>
            <person name="Hibbett D.S."/>
            <person name="Martin F."/>
        </authorList>
    </citation>
    <scope>NUCLEOTIDE SEQUENCE [LARGE SCALE GENOMIC DNA]</scope>
    <source>
        <strain evidence="15">MUT 4182</strain>
    </source>
</reference>
<name>A0A0C3QFJ0_9AGAM</name>
<dbReference type="Gene3D" id="3.30.40.10">
    <property type="entry name" value="Zinc/RING finger domain, C3HC4 (zinc finger)"/>
    <property type="match status" value="1"/>
</dbReference>
<evidence type="ECO:0000256" key="2">
    <source>
        <dbReference type="ARBA" id="ARBA00004308"/>
    </source>
</evidence>
<dbReference type="InterPro" id="IPR013083">
    <property type="entry name" value="Znf_RING/FYVE/PHD"/>
</dbReference>
<dbReference type="HOGENOM" id="CLU_2869292_0_0_1"/>
<evidence type="ECO:0000256" key="3">
    <source>
        <dbReference type="ARBA" id="ARBA00004906"/>
    </source>
</evidence>
<evidence type="ECO:0000256" key="11">
    <source>
        <dbReference type="PROSITE-ProRule" id="PRU00175"/>
    </source>
</evidence>
<dbReference type="InterPro" id="IPR001841">
    <property type="entry name" value="Znf_RING"/>
</dbReference>
<dbReference type="EMBL" id="KN823052">
    <property type="protein sequence ID" value="KIO24866.1"/>
    <property type="molecule type" value="Genomic_DNA"/>
</dbReference>
<dbReference type="OrthoDB" id="3237781at2759"/>
<dbReference type="EC" id="2.3.2.27" evidence="4"/>
<dbReference type="GO" id="GO:0006511">
    <property type="term" value="P:ubiquitin-dependent protein catabolic process"/>
    <property type="evidence" value="ECO:0007669"/>
    <property type="project" value="InterPro"/>
</dbReference>
<dbReference type="InterPro" id="IPR045103">
    <property type="entry name" value="RNF5/RNF185-like"/>
</dbReference>
<sequence length="64" mass="7250">MLSVGKQAKDDPYAQWDALLPREPTLTPASEEPDFECRICQEPPTDPCVTRCGHLYCLNCLRQV</sequence>
<dbReference type="SUPFAM" id="SSF57850">
    <property type="entry name" value="RING/U-box"/>
    <property type="match status" value="1"/>
</dbReference>
<comment type="catalytic activity">
    <reaction evidence="1">
        <text>S-ubiquitinyl-[E2 ubiquitin-conjugating enzyme]-L-cysteine + [acceptor protein]-L-lysine = [E2 ubiquitin-conjugating enzyme]-L-cysteine + N(6)-ubiquitinyl-[acceptor protein]-L-lysine.</text>
        <dbReference type="EC" id="2.3.2.27"/>
    </reaction>
</comment>
<evidence type="ECO:0000259" key="13">
    <source>
        <dbReference type="PROSITE" id="PS50089"/>
    </source>
</evidence>